<gene>
    <name evidence="2" type="ORF">V6N12_043449</name>
</gene>
<feature type="chain" id="PRO_5045790750" evidence="1">
    <location>
        <begin position="22"/>
        <end position="140"/>
    </location>
</feature>
<organism evidence="2 3">
    <name type="scientific">Hibiscus sabdariffa</name>
    <name type="common">roselle</name>
    <dbReference type="NCBI Taxonomy" id="183260"/>
    <lineage>
        <taxon>Eukaryota</taxon>
        <taxon>Viridiplantae</taxon>
        <taxon>Streptophyta</taxon>
        <taxon>Embryophyta</taxon>
        <taxon>Tracheophyta</taxon>
        <taxon>Spermatophyta</taxon>
        <taxon>Magnoliopsida</taxon>
        <taxon>eudicotyledons</taxon>
        <taxon>Gunneridae</taxon>
        <taxon>Pentapetalae</taxon>
        <taxon>rosids</taxon>
        <taxon>malvids</taxon>
        <taxon>Malvales</taxon>
        <taxon>Malvaceae</taxon>
        <taxon>Malvoideae</taxon>
        <taxon>Hibiscus</taxon>
    </lineage>
</organism>
<dbReference type="Proteomes" id="UP001472677">
    <property type="component" value="Unassembled WGS sequence"/>
</dbReference>
<name>A0ABR2DED1_9ROSI</name>
<sequence length="140" mass="15845">MPKPWILNSVFGLACLWSCYCHVGNPNLLLEPGKSNLATNHSWPNRLAVAYHELIPGPRCDIRTLQLDIQLLLGNVTILLNKLYHGHDFVVDSLVAKVAQRILKNPESLLAQTLRGYTSQMEICLTRQRVLIHLEHGLIF</sequence>
<dbReference type="EMBL" id="JBBPBM010000028">
    <property type="protein sequence ID" value="KAK8537283.1"/>
    <property type="molecule type" value="Genomic_DNA"/>
</dbReference>
<dbReference type="PROSITE" id="PS51257">
    <property type="entry name" value="PROKAR_LIPOPROTEIN"/>
    <property type="match status" value="1"/>
</dbReference>
<evidence type="ECO:0000313" key="2">
    <source>
        <dbReference type="EMBL" id="KAK8537283.1"/>
    </source>
</evidence>
<reference evidence="2 3" key="1">
    <citation type="journal article" date="2024" name="G3 (Bethesda)">
        <title>Genome assembly of Hibiscus sabdariffa L. provides insights into metabolisms of medicinal natural products.</title>
        <authorList>
            <person name="Kim T."/>
        </authorList>
    </citation>
    <scope>NUCLEOTIDE SEQUENCE [LARGE SCALE GENOMIC DNA]</scope>
    <source>
        <strain evidence="2">TK-2024</strain>
        <tissue evidence="2">Old leaves</tissue>
    </source>
</reference>
<evidence type="ECO:0000313" key="3">
    <source>
        <dbReference type="Proteomes" id="UP001472677"/>
    </source>
</evidence>
<keyword evidence="3" id="KW-1185">Reference proteome</keyword>
<protein>
    <submittedName>
        <fullName evidence="2">Uncharacterized protein</fullName>
    </submittedName>
</protein>
<accession>A0ABR2DED1</accession>
<evidence type="ECO:0000256" key="1">
    <source>
        <dbReference type="SAM" id="SignalP"/>
    </source>
</evidence>
<proteinExistence type="predicted"/>
<feature type="signal peptide" evidence="1">
    <location>
        <begin position="1"/>
        <end position="21"/>
    </location>
</feature>
<comment type="caution">
    <text evidence="2">The sequence shown here is derived from an EMBL/GenBank/DDBJ whole genome shotgun (WGS) entry which is preliminary data.</text>
</comment>
<keyword evidence="1" id="KW-0732">Signal</keyword>